<reference evidence="2 3" key="1">
    <citation type="journal article" date="2014" name="PLoS Genet.">
        <title>Phylogenetically driven sequencing of extremely halophilic archaea reveals strategies for static and dynamic osmo-response.</title>
        <authorList>
            <person name="Becker E.A."/>
            <person name="Seitzer P.M."/>
            <person name="Tritt A."/>
            <person name="Larsen D."/>
            <person name="Krusor M."/>
            <person name="Yao A.I."/>
            <person name="Wu D."/>
            <person name="Madern D."/>
            <person name="Eisen J.A."/>
            <person name="Darling A.E."/>
            <person name="Facciotti M.T."/>
        </authorList>
    </citation>
    <scope>NUCLEOTIDE SEQUENCE [LARGE SCALE GENOMIC DNA]</scope>
    <source>
        <strain evidence="2 3">100A6</strain>
    </source>
</reference>
<dbReference type="InterPro" id="IPR050490">
    <property type="entry name" value="Bact_solute-bd_prot1"/>
</dbReference>
<dbReference type="SUPFAM" id="SSF53850">
    <property type="entry name" value="Periplasmic binding protein-like II"/>
    <property type="match status" value="1"/>
</dbReference>
<dbReference type="Pfam" id="PF13416">
    <property type="entry name" value="SBP_bac_8"/>
    <property type="match status" value="1"/>
</dbReference>
<evidence type="ECO:0000256" key="1">
    <source>
        <dbReference type="SAM" id="MobiDB-lite"/>
    </source>
</evidence>
<protein>
    <submittedName>
        <fullName evidence="2">Extracellular solute-binding protein family 1</fullName>
    </submittedName>
</protein>
<dbReference type="Gene3D" id="3.40.190.10">
    <property type="entry name" value="Periplasmic binding protein-like II"/>
    <property type="match status" value="1"/>
</dbReference>
<dbReference type="Proteomes" id="UP000011566">
    <property type="component" value="Unassembled WGS sequence"/>
</dbReference>
<gene>
    <name evidence="2" type="ORF">C447_11270</name>
</gene>
<dbReference type="PANTHER" id="PTHR43649">
    <property type="entry name" value="ARABINOSE-BINDING PROTEIN-RELATED"/>
    <property type="match status" value="1"/>
</dbReference>
<dbReference type="RefSeq" id="WP_007693918.1">
    <property type="nucleotide sequence ID" value="NZ_AJRK01000427.1"/>
</dbReference>
<dbReference type="AlphaFoldDB" id="M0LXZ1"/>
<dbReference type="InterPro" id="IPR006059">
    <property type="entry name" value="SBP"/>
</dbReference>
<accession>M0LXZ1</accession>
<sequence length="446" mass="48566">MLALLGSLGITGAAGCITTNPPSDSSGGGNGSGNGSGGGNASGNNSAANGYSGSMADSFSFWEMSGSWNHHMKRYQDETGVSINHTNMGYDEIIDRMQTRLLSGTDAPGAALVEYASLKQVANTGGLRDLSPWIEDANIKNKFPSSIWTTAGSGNEIYEIPYDINPTSLFYRKDVWDEHGLNADIETWDQLIEEGKKLPDDIALLSLPSAAIDLYWRMLYWQQGGQEFDKQGRLAFDNDTSLGVFRLLNRLGEEGLTNKVANFSQQWFSGFSNGSITGYCSGAWFNSTLQESVKDTAGKWRAMKLPAFEEGGNRASNRGGSGLCIPKQVSDDVARRAFDFALKTNANADEMAWLFKNVGNFPAFGPAHERDAFSQGFDFFGGQKLGDLWVEQLPDIPPYRFTVDSPTVMDVINTQLRRVVYGNASPEAAHEKAVQEAAKQTDRDVA</sequence>
<feature type="region of interest" description="Disordered" evidence="1">
    <location>
        <begin position="21"/>
        <end position="41"/>
    </location>
</feature>
<evidence type="ECO:0000313" key="3">
    <source>
        <dbReference type="Proteomes" id="UP000011566"/>
    </source>
</evidence>
<organism evidence="2 3">
    <name type="scientific">Halococcus hamelinensis 100A6</name>
    <dbReference type="NCBI Taxonomy" id="1132509"/>
    <lineage>
        <taxon>Archaea</taxon>
        <taxon>Methanobacteriati</taxon>
        <taxon>Methanobacteriota</taxon>
        <taxon>Stenosarchaea group</taxon>
        <taxon>Halobacteria</taxon>
        <taxon>Halobacteriales</taxon>
        <taxon>Halococcaceae</taxon>
        <taxon>Halococcus</taxon>
    </lineage>
</organism>
<comment type="caution">
    <text evidence="2">The sequence shown here is derived from an EMBL/GenBank/DDBJ whole genome shotgun (WGS) entry which is preliminary data.</text>
</comment>
<dbReference type="PATRIC" id="fig|1132509.6.peg.2549"/>
<name>M0LXZ1_9EURY</name>
<proteinExistence type="predicted"/>
<keyword evidence="3" id="KW-1185">Reference proteome</keyword>
<dbReference type="PANTHER" id="PTHR43649:SF12">
    <property type="entry name" value="DIACETYLCHITOBIOSE BINDING PROTEIN DASA"/>
    <property type="match status" value="1"/>
</dbReference>
<dbReference type="EMBL" id="AOMB01000032">
    <property type="protein sequence ID" value="EMA38013.1"/>
    <property type="molecule type" value="Genomic_DNA"/>
</dbReference>
<feature type="compositionally biased region" description="Gly residues" evidence="1">
    <location>
        <begin position="26"/>
        <end position="41"/>
    </location>
</feature>
<evidence type="ECO:0000313" key="2">
    <source>
        <dbReference type="EMBL" id="EMA38013.1"/>
    </source>
</evidence>
<dbReference type="eggNOG" id="arCOG00151">
    <property type="taxonomic scope" value="Archaea"/>
</dbReference>
<dbReference type="OrthoDB" id="298910at2157"/>